<proteinExistence type="predicted"/>
<feature type="compositionally biased region" description="Basic and acidic residues" evidence="1">
    <location>
        <begin position="324"/>
        <end position="340"/>
    </location>
</feature>
<protein>
    <submittedName>
        <fullName evidence="3">Uncharacterized protein</fullName>
    </submittedName>
</protein>
<evidence type="ECO:0000313" key="4">
    <source>
        <dbReference type="Proteomes" id="UP000078512"/>
    </source>
</evidence>
<sequence>MSRRQAIIGHLQLFGKILLKQLNQTYTHIQQQHSHTHSTSTGTSSLETTAAFPTTASTTTTTTTLISPSSLSHLRTHKSTADSLRQMATTAVAAVTGIVAVAAAVTTAVTAAAVATLAKIEGKSSDDSKHPQQQQQDMSTYLPFIFPDTPSFVVSSRTGLRGSLDQQGGRERQGQDRLPCISTTMGPRPSILPLTSIHQFISSITSTSLPVSVTNTTDTIATSGAGTATGTLVRGQVLNFRGTSHHQGFLILLPDLDEDLILDLTPTLERIYGSPLHPTPSGEDDIDAGLTIVLFEEDEVPKKLWTLTIPRPVGSVLPRGRVRPGQEKERRRGKRREGQFRDVSGGGYGAGCSSGGGGGGGMGWEVDEQSVVVLRHWVSAVWDAYDRWDRYRERWLMIGVGGGSCNGDTGYTWEGESYSSSSGSGSRSGGGDVDCYETRRDLVRV</sequence>
<dbReference type="Proteomes" id="UP000078512">
    <property type="component" value="Unassembled WGS sequence"/>
</dbReference>
<feature type="transmembrane region" description="Helical" evidence="2">
    <location>
        <begin position="91"/>
        <end position="118"/>
    </location>
</feature>
<gene>
    <name evidence="3" type="ORF">K457DRAFT_12723</name>
</gene>
<keyword evidence="2" id="KW-1133">Transmembrane helix</keyword>
<reference evidence="3 4" key="1">
    <citation type="submission" date="2016-05" db="EMBL/GenBank/DDBJ databases">
        <title>Genome sequencing reveals origins of a unique bacterial endosymbiosis in the earliest lineages of terrestrial Fungi.</title>
        <authorList>
            <consortium name="DOE Joint Genome Institute"/>
            <person name="Uehling J."/>
            <person name="Gryganskyi A."/>
            <person name="Hameed K."/>
            <person name="Tschaplinski T."/>
            <person name="Misztal P."/>
            <person name="Wu S."/>
            <person name="Desiro A."/>
            <person name="Vande Pol N."/>
            <person name="Du Z.-Y."/>
            <person name="Zienkiewicz A."/>
            <person name="Zienkiewicz K."/>
            <person name="Morin E."/>
            <person name="Tisserant E."/>
            <person name="Splivallo R."/>
            <person name="Hainaut M."/>
            <person name="Henrissat B."/>
            <person name="Ohm R."/>
            <person name="Kuo A."/>
            <person name="Yan J."/>
            <person name="Lipzen A."/>
            <person name="Nolan M."/>
            <person name="Labutti K."/>
            <person name="Barry K."/>
            <person name="Goldstein A."/>
            <person name="Labbe J."/>
            <person name="Schadt C."/>
            <person name="Tuskan G."/>
            <person name="Grigoriev I."/>
            <person name="Martin F."/>
            <person name="Vilgalys R."/>
            <person name="Bonito G."/>
        </authorList>
    </citation>
    <scope>NUCLEOTIDE SEQUENCE [LARGE SCALE GENOMIC DNA]</scope>
    <source>
        <strain evidence="3 4">AG-77</strain>
    </source>
</reference>
<evidence type="ECO:0000313" key="3">
    <source>
        <dbReference type="EMBL" id="OAQ36220.1"/>
    </source>
</evidence>
<organism evidence="3 4">
    <name type="scientific">Linnemannia elongata AG-77</name>
    <dbReference type="NCBI Taxonomy" id="1314771"/>
    <lineage>
        <taxon>Eukaryota</taxon>
        <taxon>Fungi</taxon>
        <taxon>Fungi incertae sedis</taxon>
        <taxon>Mucoromycota</taxon>
        <taxon>Mortierellomycotina</taxon>
        <taxon>Mortierellomycetes</taxon>
        <taxon>Mortierellales</taxon>
        <taxon>Mortierellaceae</taxon>
        <taxon>Linnemannia</taxon>
    </lineage>
</organism>
<feature type="region of interest" description="Disordered" evidence="1">
    <location>
        <begin position="159"/>
        <end position="178"/>
    </location>
</feature>
<evidence type="ECO:0000256" key="1">
    <source>
        <dbReference type="SAM" id="MobiDB-lite"/>
    </source>
</evidence>
<keyword evidence="2" id="KW-0812">Transmembrane</keyword>
<evidence type="ECO:0000256" key="2">
    <source>
        <dbReference type="SAM" id="Phobius"/>
    </source>
</evidence>
<dbReference type="EMBL" id="KV442012">
    <property type="protein sequence ID" value="OAQ36220.1"/>
    <property type="molecule type" value="Genomic_DNA"/>
</dbReference>
<feature type="compositionally biased region" description="Gly residues" evidence="1">
    <location>
        <begin position="344"/>
        <end position="354"/>
    </location>
</feature>
<accession>A0A197KFB7</accession>
<keyword evidence="4" id="KW-1185">Reference proteome</keyword>
<dbReference type="AlphaFoldDB" id="A0A197KFB7"/>
<feature type="region of interest" description="Disordered" evidence="1">
    <location>
        <begin position="316"/>
        <end position="354"/>
    </location>
</feature>
<dbReference type="OrthoDB" id="2447096at2759"/>
<keyword evidence="2" id="KW-0472">Membrane</keyword>
<name>A0A197KFB7_9FUNG</name>